<dbReference type="Proteomes" id="UP000324222">
    <property type="component" value="Unassembled WGS sequence"/>
</dbReference>
<dbReference type="EMBL" id="VSRR010043126">
    <property type="protein sequence ID" value="MPC76338.1"/>
    <property type="molecule type" value="Genomic_DNA"/>
</dbReference>
<reference evidence="1 2" key="1">
    <citation type="submission" date="2019-05" db="EMBL/GenBank/DDBJ databases">
        <title>Another draft genome of Portunus trituberculatus and its Hox gene families provides insights of decapod evolution.</title>
        <authorList>
            <person name="Jeong J.-H."/>
            <person name="Song I."/>
            <person name="Kim S."/>
            <person name="Choi T."/>
            <person name="Kim D."/>
            <person name="Ryu S."/>
            <person name="Kim W."/>
        </authorList>
    </citation>
    <scope>NUCLEOTIDE SEQUENCE [LARGE SCALE GENOMIC DNA]</scope>
    <source>
        <tissue evidence="1">Muscle</tissue>
    </source>
</reference>
<proteinExistence type="predicted"/>
<accession>A0A5B7I635</accession>
<evidence type="ECO:0000313" key="2">
    <source>
        <dbReference type="Proteomes" id="UP000324222"/>
    </source>
</evidence>
<dbReference type="AlphaFoldDB" id="A0A5B7I635"/>
<evidence type="ECO:0000313" key="1">
    <source>
        <dbReference type="EMBL" id="MPC76338.1"/>
    </source>
</evidence>
<keyword evidence="2" id="KW-1185">Reference proteome</keyword>
<comment type="caution">
    <text evidence="1">The sequence shown here is derived from an EMBL/GenBank/DDBJ whole genome shotgun (WGS) entry which is preliminary data.</text>
</comment>
<gene>
    <name evidence="1" type="ORF">E2C01_070748</name>
</gene>
<organism evidence="1 2">
    <name type="scientific">Portunus trituberculatus</name>
    <name type="common">Swimming crab</name>
    <name type="synonym">Neptunus trituberculatus</name>
    <dbReference type="NCBI Taxonomy" id="210409"/>
    <lineage>
        <taxon>Eukaryota</taxon>
        <taxon>Metazoa</taxon>
        <taxon>Ecdysozoa</taxon>
        <taxon>Arthropoda</taxon>
        <taxon>Crustacea</taxon>
        <taxon>Multicrustacea</taxon>
        <taxon>Malacostraca</taxon>
        <taxon>Eumalacostraca</taxon>
        <taxon>Eucarida</taxon>
        <taxon>Decapoda</taxon>
        <taxon>Pleocyemata</taxon>
        <taxon>Brachyura</taxon>
        <taxon>Eubrachyura</taxon>
        <taxon>Portunoidea</taxon>
        <taxon>Portunidae</taxon>
        <taxon>Portuninae</taxon>
        <taxon>Portunus</taxon>
    </lineage>
</organism>
<sequence>MEEERSEPLVPREDREEVRRRGCREVVMVCRAAAATVLHPGAFRSPLLRYLGRSVTCWTLRGRLREGRPRF</sequence>
<name>A0A5B7I635_PORTR</name>
<protein>
    <submittedName>
        <fullName evidence="1">Uncharacterized protein</fullName>
    </submittedName>
</protein>